<dbReference type="VEuPathDB" id="TriTrypDB:BSAL_15660"/>
<gene>
    <name evidence="2" type="ORF">BSAL_15660</name>
</gene>
<dbReference type="Gene3D" id="1.10.15.30">
    <property type="match status" value="1"/>
</dbReference>
<keyword evidence="2" id="KW-0689">Ribosomal protein</keyword>
<dbReference type="SUPFAM" id="SSF55129">
    <property type="entry name" value="Ribosomal protein L30p/L7e"/>
    <property type="match status" value="1"/>
</dbReference>
<dbReference type="OrthoDB" id="28644at2759"/>
<dbReference type="GO" id="GO:0000463">
    <property type="term" value="P:maturation of LSU-rRNA from tricistronic rRNA transcript (SSU-rRNA, 5.8S rRNA, LSU-rRNA)"/>
    <property type="evidence" value="ECO:0007669"/>
    <property type="project" value="TreeGrafter"/>
</dbReference>
<dbReference type="InterPro" id="IPR039699">
    <property type="entry name" value="Ribosomal_uL30"/>
</dbReference>
<feature type="compositionally biased region" description="Low complexity" evidence="1">
    <location>
        <begin position="341"/>
        <end position="351"/>
    </location>
</feature>
<dbReference type="GO" id="GO:0022625">
    <property type="term" value="C:cytosolic large ribosomal subunit"/>
    <property type="evidence" value="ECO:0007669"/>
    <property type="project" value="TreeGrafter"/>
</dbReference>
<dbReference type="GO" id="GO:0003735">
    <property type="term" value="F:structural constituent of ribosome"/>
    <property type="evidence" value="ECO:0007669"/>
    <property type="project" value="TreeGrafter"/>
</dbReference>
<keyword evidence="2" id="KW-0687">Ribonucleoprotein</keyword>
<dbReference type="AlphaFoldDB" id="A0A0S4JDH9"/>
<reference evidence="3" key="1">
    <citation type="submission" date="2015-09" db="EMBL/GenBank/DDBJ databases">
        <authorList>
            <consortium name="Pathogen Informatics"/>
        </authorList>
    </citation>
    <scope>NUCLEOTIDE SEQUENCE [LARGE SCALE GENOMIC DNA]</scope>
    <source>
        <strain evidence="3">Lake Konstanz</strain>
    </source>
</reference>
<evidence type="ECO:0000256" key="1">
    <source>
        <dbReference type="SAM" id="MobiDB-lite"/>
    </source>
</evidence>
<organism evidence="2 3">
    <name type="scientific">Bodo saltans</name>
    <name type="common">Flagellated protozoan</name>
    <dbReference type="NCBI Taxonomy" id="75058"/>
    <lineage>
        <taxon>Eukaryota</taxon>
        <taxon>Discoba</taxon>
        <taxon>Euglenozoa</taxon>
        <taxon>Kinetoplastea</taxon>
        <taxon>Metakinetoplastina</taxon>
        <taxon>Eubodonida</taxon>
        <taxon>Bodonidae</taxon>
        <taxon>Bodo</taxon>
    </lineage>
</organism>
<dbReference type="PANTHER" id="PTHR11524">
    <property type="entry name" value="60S RIBOSOMAL PROTEIN L7"/>
    <property type="match status" value="1"/>
</dbReference>
<accession>A0A0S4JDH9</accession>
<proteinExistence type="predicted"/>
<dbReference type="InterPro" id="IPR036919">
    <property type="entry name" value="Ribo_uL30_ferredoxin-like_sf"/>
</dbReference>
<name>A0A0S4JDH9_BODSA</name>
<dbReference type="GO" id="GO:0003723">
    <property type="term" value="F:RNA binding"/>
    <property type="evidence" value="ECO:0007669"/>
    <property type="project" value="TreeGrafter"/>
</dbReference>
<sequence length="351" mass="40779">MFSIAHYRKSMHEFHFDVQTSHRLFHNFPLFRCLFLLPFVCGVRKKKIMGKNPPKWLPGDRVSETILLQRKSVEQLNADRLLRRDKLKERRDRHKDKIDQKRKRKLATKKFISAQTILKHALRKQHQARQFVKIGEKFDGKHRHENKEAAQQRLSENNKVALVVRAKGKLIPTSVASAFKRMGLTKIYSARLLRITPSSERVLAQLRPFIIVGFPTTEQLTHLLRTRGALWVEETKMKRFITGNLLLEQALGQYNILCIEDLAESITASTPSENLDVILKNVAPFDLHPPRQLFLERHRTVHQKLEIVNPESFAAYLSQQLEVNTKKDRNTKRKDAKKESAAPAKKAAVKK</sequence>
<dbReference type="Gene3D" id="3.30.1390.20">
    <property type="entry name" value="Ribosomal protein L30, ferredoxin-like fold domain"/>
    <property type="match status" value="1"/>
</dbReference>
<dbReference type="Proteomes" id="UP000051952">
    <property type="component" value="Unassembled WGS sequence"/>
</dbReference>
<evidence type="ECO:0000313" key="2">
    <source>
        <dbReference type="EMBL" id="CUG88488.1"/>
    </source>
</evidence>
<dbReference type="OMA" id="VNGWGPQ"/>
<dbReference type="EMBL" id="CYKH01001646">
    <property type="protein sequence ID" value="CUG88488.1"/>
    <property type="molecule type" value="Genomic_DNA"/>
</dbReference>
<dbReference type="PANTHER" id="PTHR11524:SF40">
    <property type="entry name" value="RIBOSOMAL PROTEIN L7, PUTATIVE-RELATED"/>
    <property type="match status" value="1"/>
</dbReference>
<evidence type="ECO:0000313" key="3">
    <source>
        <dbReference type="Proteomes" id="UP000051952"/>
    </source>
</evidence>
<protein>
    <submittedName>
        <fullName evidence="2">60S ribosomal protein L7, putative</fullName>
    </submittedName>
</protein>
<feature type="region of interest" description="Disordered" evidence="1">
    <location>
        <begin position="324"/>
        <end position="351"/>
    </location>
</feature>
<keyword evidence="3" id="KW-1185">Reference proteome</keyword>